<evidence type="ECO:0000313" key="2">
    <source>
        <dbReference type="Proteomes" id="UP000305401"/>
    </source>
</evidence>
<dbReference type="Proteomes" id="UP000305401">
    <property type="component" value="Unassembled WGS sequence"/>
</dbReference>
<gene>
    <name evidence="1" type="ORF">E5990_11185</name>
</gene>
<evidence type="ECO:0000313" key="1">
    <source>
        <dbReference type="EMBL" id="THG39498.1"/>
    </source>
</evidence>
<reference evidence="1" key="1">
    <citation type="submission" date="2019-04" db="EMBL/GenBank/DDBJ databases">
        <title>Microbes associate with the intestines of laboratory mice.</title>
        <authorList>
            <person name="Navarre W."/>
            <person name="Wong E."/>
            <person name="Huang K.C."/>
            <person name="Tropini C."/>
            <person name="Ng K."/>
            <person name="Yu B."/>
        </authorList>
    </citation>
    <scope>NUCLEOTIDE SEQUENCE</scope>
    <source>
        <strain evidence="1">NM86_A22</strain>
    </source>
</reference>
<protein>
    <submittedName>
        <fullName evidence="1">GrpB family protein</fullName>
    </submittedName>
</protein>
<name>A0AC61S2A3_9BACT</name>
<accession>A0AC61S2A3</accession>
<dbReference type="EMBL" id="SSTG01000254">
    <property type="protein sequence ID" value="THG39498.1"/>
    <property type="molecule type" value="Genomic_DNA"/>
</dbReference>
<comment type="caution">
    <text evidence="1">The sequence shown here is derived from an EMBL/GenBank/DDBJ whole genome shotgun (WGS) entry which is preliminary data.</text>
</comment>
<proteinExistence type="predicted"/>
<sequence>MNACGIVKKLSTDIWWILIKDVMETNGYVCMSESHTRISFNKGYTLAGYADKVFHVHVRRTGDNDEILFLDDLIAHPESAKDYETLKLPLLPEYKDNRNRYPEAKTEFVKKIVGFAKAN</sequence>
<keyword evidence="2" id="KW-1185">Reference proteome</keyword>
<organism evidence="1 2">
    <name type="scientific">Muribaculum caecicola</name>
    <dbReference type="NCBI Taxonomy" id="3038144"/>
    <lineage>
        <taxon>Bacteria</taxon>
        <taxon>Pseudomonadati</taxon>
        <taxon>Bacteroidota</taxon>
        <taxon>Bacteroidia</taxon>
        <taxon>Bacteroidales</taxon>
        <taxon>Muribaculaceae</taxon>
        <taxon>Muribaculum</taxon>
    </lineage>
</organism>